<dbReference type="OrthoDB" id="73465at2759"/>
<sequence>MSSTSPPSAIASENEKPLSSTASTDMEAGHRPQHKERHTAHTDLVRDVIIGFSDGLTVPFALTAGLSSLGSSKLVILGGLAELFSGAISMGLGAYLAGVTDKKHYEVERAREVQEVRDTPEAEEEEIYELLGKYGVGREASAGVVESLKSNEDMWVKFMMDFELQLTLPESSAWIEGLVMAFSYMFGGFLPMIPYFCFKQVLHALYTSIGITAFILLLFGYIKAIVTGTTKRDAMWSAVQTLVIGAAAAGVSYGIVKGINGVEGVQAA</sequence>
<reference evidence="9" key="1">
    <citation type="submission" date="2017-03" db="EMBL/GenBank/DDBJ databases">
        <title>Genomes of endolithic fungi from Antarctica.</title>
        <authorList>
            <person name="Coleine C."/>
            <person name="Masonjones S."/>
            <person name="Stajich J.E."/>
        </authorList>
    </citation>
    <scope>NUCLEOTIDE SEQUENCE [LARGE SCALE GENOMIC DNA]</scope>
    <source>
        <strain evidence="9">CCFEE 5527</strain>
    </source>
</reference>
<dbReference type="GO" id="GO:0030026">
    <property type="term" value="P:intracellular manganese ion homeostasis"/>
    <property type="evidence" value="ECO:0007669"/>
    <property type="project" value="InterPro"/>
</dbReference>
<feature type="transmembrane region" description="Helical" evidence="7">
    <location>
        <begin position="204"/>
        <end position="222"/>
    </location>
</feature>
<dbReference type="AlphaFoldDB" id="A0A1V8SSG7"/>
<evidence type="ECO:0000256" key="5">
    <source>
        <dbReference type="ARBA" id="ARBA00023136"/>
    </source>
</evidence>
<dbReference type="GO" id="GO:0005384">
    <property type="term" value="F:manganese ion transmembrane transporter activity"/>
    <property type="evidence" value="ECO:0007669"/>
    <property type="project" value="InterPro"/>
</dbReference>
<evidence type="ECO:0000313" key="8">
    <source>
        <dbReference type="EMBL" id="OQO01964.1"/>
    </source>
</evidence>
<dbReference type="GO" id="GO:0012505">
    <property type="term" value="C:endomembrane system"/>
    <property type="evidence" value="ECO:0007669"/>
    <property type="project" value="UniProtKB-SubCell"/>
</dbReference>
<dbReference type="Proteomes" id="UP000192596">
    <property type="component" value="Unassembled WGS sequence"/>
</dbReference>
<name>A0A1V8SSG7_9PEZI</name>
<dbReference type="InterPro" id="IPR008217">
    <property type="entry name" value="Ccc1_fam"/>
</dbReference>
<evidence type="ECO:0000256" key="3">
    <source>
        <dbReference type="ARBA" id="ARBA00022692"/>
    </source>
</evidence>
<protein>
    <recommendedName>
        <fullName evidence="10">Vacuolar iron transporter 1.1</fullName>
    </recommendedName>
</protein>
<organism evidence="8 9">
    <name type="scientific">Cryoendolithus antarcticus</name>
    <dbReference type="NCBI Taxonomy" id="1507870"/>
    <lineage>
        <taxon>Eukaryota</taxon>
        <taxon>Fungi</taxon>
        <taxon>Dikarya</taxon>
        <taxon>Ascomycota</taxon>
        <taxon>Pezizomycotina</taxon>
        <taxon>Dothideomycetes</taxon>
        <taxon>Dothideomycetidae</taxon>
        <taxon>Cladosporiales</taxon>
        <taxon>Cladosporiaceae</taxon>
        <taxon>Cryoendolithus</taxon>
    </lineage>
</organism>
<keyword evidence="9" id="KW-1185">Reference proteome</keyword>
<keyword evidence="5 7" id="KW-0472">Membrane</keyword>
<gene>
    <name evidence="8" type="ORF">B0A48_12437</name>
</gene>
<dbReference type="STRING" id="1507870.A0A1V8SSG7"/>
<dbReference type="Pfam" id="PF01988">
    <property type="entry name" value="VIT1"/>
    <property type="match status" value="1"/>
</dbReference>
<comment type="caution">
    <text evidence="8">The sequence shown here is derived from an EMBL/GenBank/DDBJ whole genome shotgun (WGS) entry which is preliminary data.</text>
</comment>
<feature type="transmembrane region" description="Helical" evidence="7">
    <location>
        <begin position="74"/>
        <end position="97"/>
    </location>
</feature>
<evidence type="ECO:0000256" key="6">
    <source>
        <dbReference type="SAM" id="MobiDB-lite"/>
    </source>
</evidence>
<feature type="transmembrane region" description="Helical" evidence="7">
    <location>
        <begin position="234"/>
        <end position="256"/>
    </location>
</feature>
<dbReference type="PANTHER" id="PTHR31851">
    <property type="entry name" value="FE(2+)/MN(2+) TRANSPORTER PCL1"/>
    <property type="match status" value="1"/>
</dbReference>
<evidence type="ECO:0000256" key="4">
    <source>
        <dbReference type="ARBA" id="ARBA00022989"/>
    </source>
</evidence>
<dbReference type="InParanoid" id="A0A1V8SSG7"/>
<proteinExistence type="inferred from homology"/>
<evidence type="ECO:0000256" key="7">
    <source>
        <dbReference type="SAM" id="Phobius"/>
    </source>
</evidence>
<dbReference type="EMBL" id="NAJO01000029">
    <property type="protein sequence ID" value="OQO01964.1"/>
    <property type="molecule type" value="Genomic_DNA"/>
</dbReference>
<feature type="region of interest" description="Disordered" evidence="6">
    <location>
        <begin position="1"/>
        <end position="40"/>
    </location>
</feature>
<evidence type="ECO:0000256" key="1">
    <source>
        <dbReference type="ARBA" id="ARBA00004127"/>
    </source>
</evidence>
<keyword evidence="3 7" id="KW-0812">Transmembrane</keyword>
<keyword evidence="4 7" id="KW-1133">Transmembrane helix</keyword>
<evidence type="ECO:0000256" key="2">
    <source>
        <dbReference type="ARBA" id="ARBA00007049"/>
    </source>
</evidence>
<evidence type="ECO:0008006" key="10">
    <source>
        <dbReference type="Google" id="ProtNLM"/>
    </source>
</evidence>
<evidence type="ECO:0000313" key="9">
    <source>
        <dbReference type="Proteomes" id="UP000192596"/>
    </source>
</evidence>
<comment type="subcellular location">
    <subcellularLocation>
        <location evidence="1">Endomembrane system</location>
        <topology evidence="1">Multi-pass membrane protein</topology>
    </subcellularLocation>
</comment>
<accession>A0A1V8SSG7</accession>
<comment type="similarity">
    <text evidence="2">Belongs to the CCC1 family.</text>
</comment>
<dbReference type="CDD" id="cd02435">
    <property type="entry name" value="CCC1"/>
    <property type="match status" value="1"/>
</dbReference>
<feature type="transmembrane region" description="Helical" evidence="7">
    <location>
        <begin position="173"/>
        <end position="197"/>
    </location>
</feature>